<dbReference type="SUPFAM" id="SSF53756">
    <property type="entry name" value="UDP-Glycosyltransferase/glycogen phosphorylase"/>
    <property type="match status" value="1"/>
</dbReference>
<dbReference type="EMBL" id="JADOER010000008">
    <property type="protein sequence ID" value="MBT9312511.1"/>
    <property type="molecule type" value="Genomic_DNA"/>
</dbReference>
<dbReference type="InterPro" id="IPR028098">
    <property type="entry name" value="Glyco_trans_4-like_N"/>
</dbReference>
<proteinExistence type="predicted"/>
<evidence type="ECO:0000256" key="1">
    <source>
        <dbReference type="ARBA" id="ARBA00022679"/>
    </source>
</evidence>
<evidence type="ECO:0000313" key="4">
    <source>
        <dbReference type="Proteomes" id="UP001196661"/>
    </source>
</evidence>
<dbReference type="Pfam" id="PF13692">
    <property type="entry name" value="Glyco_trans_1_4"/>
    <property type="match status" value="1"/>
</dbReference>
<dbReference type="CDD" id="cd03801">
    <property type="entry name" value="GT4_PimA-like"/>
    <property type="match status" value="1"/>
</dbReference>
<feature type="domain" description="Glycosyltransferase subfamily 4-like N-terminal" evidence="2">
    <location>
        <begin position="63"/>
        <end position="211"/>
    </location>
</feature>
<dbReference type="PANTHER" id="PTHR46401:SF2">
    <property type="entry name" value="GLYCOSYLTRANSFERASE WBBK-RELATED"/>
    <property type="match status" value="1"/>
</dbReference>
<dbReference type="Gene3D" id="3.40.50.2000">
    <property type="entry name" value="Glycogen Phosphorylase B"/>
    <property type="match status" value="2"/>
</dbReference>
<reference evidence="3 4" key="1">
    <citation type="journal article" date="2021" name="Mar. Drugs">
        <title>Genome Reduction and Secondary Metabolism of the Marine Sponge-Associated Cyanobacterium Leptothoe.</title>
        <authorList>
            <person name="Konstantinou D."/>
            <person name="Popin R.V."/>
            <person name="Fewer D.P."/>
            <person name="Sivonen K."/>
            <person name="Gkelis S."/>
        </authorList>
    </citation>
    <scope>NUCLEOTIDE SEQUENCE [LARGE SCALE GENOMIC DNA]</scope>
    <source>
        <strain evidence="3 4">TAU-MAC 1615</strain>
    </source>
</reference>
<keyword evidence="4" id="KW-1185">Reference proteome</keyword>
<gene>
    <name evidence="3" type="ORF">IXB28_09860</name>
</gene>
<dbReference type="PANTHER" id="PTHR46401">
    <property type="entry name" value="GLYCOSYLTRANSFERASE WBBK-RELATED"/>
    <property type="match status" value="1"/>
</dbReference>
<accession>A0ABS5Y4G5</accession>
<comment type="caution">
    <text evidence="3">The sequence shown here is derived from an EMBL/GenBank/DDBJ whole genome shotgun (WGS) entry which is preliminary data.</text>
</comment>
<evidence type="ECO:0000259" key="2">
    <source>
        <dbReference type="Pfam" id="PF13439"/>
    </source>
</evidence>
<sequence>MSSCRSLVIVQVPPYPPTGGVALRNWQTLNLLKRRGDVAVFSIYKGADHASQQLQQRGFTPGYHYNIASPNRSWLEKVKNRFGYLRPDGYRYSDWLYTVDAAKALGQLVKTFRPNLVVFEELWLYPYLKTVQRAMGAHSCSVILDNHNVEGDKEDYRLHPRTLAQIRYIEAQFVRRTDQTWVCSGLDRQILQRLYGCEGNNIQVLPNGVEAAFYQQSVLETRQPHQLLFLGKFSYQPNADAAQILIQEIYPQLKQQFSDTHLWLVGRDPTAAMTRAAAADSHIHVTGMVPDVRPYLNRASAMVVPLYEGGGTRLKILEAFASHCPVVSTAKGAEGLAVEDNHHLLMGNTSKEIVEKTVYLWQNESIIRQVVKNAHGLFLQTYSWDAVASSLSAAIDSLGDT</sequence>
<dbReference type="Proteomes" id="UP001196661">
    <property type="component" value="Unassembled WGS sequence"/>
</dbReference>
<protein>
    <submittedName>
        <fullName evidence="3">Glycosyltransferase family 4 protein</fullName>
    </submittedName>
</protein>
<evidence type="ECO:0000313" key="3">
    <source>
        <dbReference type="EMBL" id="MBT9312511.1"/>
    </source>
</evidence>
<organism evidence="3 4">
    <name type="scientific">Leptothoe kymatousa TAU-MAC 1615</name>
    <dbReference type="NCBI Taxonomy" id="2364775"/>
    <lineage>
        <taxon>Bacteria</taxon>
        <taxon>Bacillati</taxon>
        <taxon>Cyanobacteriota</taxon>
        <taxon>Cyanophyceae</taxon>
        <taxon>Nodosilineales</taxon>
        <taxon>Cymatolegaceae</taxon>
        <taxon>Leptothoe</taxon>
        <taxon>Leptothoe kymatousa</taxon>
    </lineage>
</organism>
<dbReference type="Pfam" id="PF13439">
    <property type="entry name" value="Glyco_transf_4"/>
    <property type="match status" value="1"/>
</dbReference>
<keyword evidence="1" id="KW-0808">Transferase</keyword>
<dbReference type="RefSeq" id="WP_215618406.1">
    <property type="nucleotide sequence ID" value="NZ_JADOER010000008.1"/>
</dbReference>
<name>A0ABS5Y4G5_9CYAN</name>